<gene>
    <name evidence="1" type="ORF">H3V53_11715</name>
</gene>
<proteinExistence type="predicted"/>
<organism evidence="1 2">
    <name type="scientific">Paraburkholderia bengalensis</name>
    <dbReference type="NCBI Taxonomy" id="2747562"/>
    <lineage>
        <taxon>Bacteria</taxon>
        <taxon>Pseudomonadati</taxon>
        <taxon>Pseudomonadota</taxon>
        <taxon>Betaproteobacteria</taxon>
        <taxon>Burkholderiales</taxon>
        <taxon>Burkholderiaceae</taxon>
        <taxon>Paraburkholderia</taxon>
    </lineage>
</organism>
<name>A0ABU8IQT4_9BURK</name>
<accession>A0ABU8IQT4</accession>
<protein>
    <submittedName>
        <fullName evidence="1">Uncharacterized protein</fullName>
    </submittedName>
</protein>
<reference evidence="1 2" key="1">
    <citation type="journal article" date="2022" name="Arch. Microbiol.">
        <title>Paraburkholderia bengalensis sp. nov. isolated from roots of Oryza sativa, IR64.</title>
        <authorList>
            <person name="Nag P."/>
            <person name="Mondal N."/>
            <person name="Sarkar J."/>
            <person name="Das S."/>
        </authorList>
    </citation>
    <scope>NUCLEOTIDE SEQUENCE [LARGE SCALE GENOMIC DNA]</scope>
    <source>
        <strain evidence="1 2">IR64_4_BI</strain>
    </source>
</reference>
<dbReference type="Proteomes" id="UP001386437">
    <property type="component" value="Unassembled WGS sequence"/>
</dbReference>
<evidence type="ECO:0000313" key="1">
    <source>
        <dbReference type="EMBL" id="MEI5997844.1"/>
    </source>
</evidence>
<keyword evidence="2" id="KW-1185">Reference proteome</keyword>
<evidence type="ECO:0000313" key="2">
    <source>
        <dbReference type="Proteomes" id="UP001386437"/>
    </source>
</evidence>
<dbReference type="EMBL" id="JACFYJ010000015">
    <property type="protein sequence ID" value="MEI5997844.1"/>
    <property type="molecule type" value="Genomic_DNA"/>
</dbReference>
<comment type="caution">
    <text evidence="1">The sequence shown here is derived from an EMBL/GenBank/DDBJ whole genome shotgun (WGS) entry which is preliminary data.</text>
</comment>
<dbReference type="RefSeq" id="WP_336598054.1">
    <property type="nucleotide sequence ID" value="NZ_JACFYJ010000015.1"/>
</dbReference>
<sequence length="242" mass="26406">MDNLRKHCFGHYDKSLFNSLLGFLKHRWLVCIPIGVSCQKRTIEVALNASSTVTEHVLPLAQRLFPGRVGRMVVLAGLQLAHINDLTLPASSFSLSGQLAHEVSRCTDADAASVASLQGFRRDAIIAPYPSLAEQEIRVAPVRLPAHVRLIPMHLCESSLGFRLPKRADPVTAALLRATIGMVVSGIVRAALPVDVPLQATDLVVRTVDLGREALLQAGFFTCHPRDIRRTVSIIEIGPTIF</sequence>